<dbReference type="AlphaFoldDB" id="A0ABD1EYC0"/>
<gene>
    <name evidence="4" type="ORF">ABEB36_005472</name>
</gene>
<evidence type="ECO:0000313" key="5">
    <source>
        <dbReference type="Proteomes" id="UP001566132"/>
    </source>
</evidence>
<feature type="coiled-coil region" evidence="1">
    <location>
        <begin position="393"/>
        <end position="420"/>
    </location>
</feature>
<keyword evidence="5" id="KW-1185">Reference proteome</keyword>
<name>A0ABD1EYC0_HYPHA</name>
<feature type="signal peptide" evidence="3">
    <location>
        <begin position="1"/>
        <end position="20"/>
    </location>
</feature>
<keyword evidence="3" id="KW-0732">Signal</keyword>
<feature type="region of interest" description="Disordered" evidence="2">
    <location>
        <begin position="118"/>
        <end position="139"/>
    </location>
</feature>
<evidence type="ECO:0000256" key="1">
    <source>
        <dbReference type="SAM" id="Coils"/>
    </source>
</evidence>
<accession>A0ABD1EYC0</accession>
<organism evidence="4 5">
    <name type="scientific">Hypothenemus hampei</name>
    <name type="common">Coffee berry borer</name>
    <dbReference type="NCBI Taxonomy" id="57062"/>
    <lineage>
        <taxon>Eukaryota</taxon>
        <taxon>Metazoa</taxon>
        <taxon>Ecdysozoa</taxon>
        <taxon>Arthropoda</taxon>
        <taxon>Hexapoda</taxon>
        <taxon>Insecta</taxon>
        <taxon>Pterygota</taxon>
        <taxon>Neoptera</taxon>
        <taxon>Endopterygota</taxon>
        <taxon>Coleoptera</taxon>
        <taxon>Polyphaga</taxon>
        <taxon>Cucujiformia</taxon>
        <taxon>Curculionidae</taxon>
        <taxon>Scolytinae</taxon>
        <taxon>Hypothenemus</taxon>
    </lineage>
</organism>
<feature type="chain" id="PRO_5044896267" evidence="3">
    <location>
        <begin position="21"/>
        <end position="435"/>
    </location>
</feature>
<comment type="caution">
    <text evidence="4">The sequence shown here is derived from an EMBL/GenBank/DDBJ whole genome shotgun (WGS) entry which is preliminary data.</text>
</comment>
<evidence type="ECO:0000256" key="3">
    <source>
        <dbReference type="SAM" id="SignalP"/>
    </source>
</evidence>
<dbReference type="Proteomes" id="UP001566132">
    <property type="component" value="Unassembled WGS sequence"/>
</dbReference>
<evidence type="ECO:0000313" key="4">
    <source>
        <dbReference type="EMBL" id="KAL1506037.1"/>
    </source>
</evidence>
<dbReference type="EMBL" id="JBDJPC010000004">
    <property type="protein sequence ID" value="KAL1506037.1"/>
    <property type="molecule type" value="Genomic_DNA"/>
</dbReference>
<sequence>MRLLVTCLTLFLTIFEDSLSATNETASKYDTDDLHGAGAFFARNLSANISVSDDGKDLTMSLNKTVEKPVVESTETSVVKFNSREELNATKTDEKKFKPSPQLENYYKFNRFQVRPAYPEPKTVPNYQDITASSDDKRNSYARGEVLSTEEENQLPFKPTGFVTFKQPTISNLKENNDLTTDRIKFSSVNAPYPYVTNHIPINCCQGSVNTGYPVKKSSVNYPNREYDNQNLAGAPSIAAPSSGRDFDFTKLVESPRSPYYSNQKTYETHYNLMEKPSYEVYHHNPFQDMSPWKKILKLLATFIPIGLLISALTPTVITVTNVNDSNTNPVTMQMSRYRSNNDSKRELQNHILTSLNYFDKLQEEGCEFRVFCELLVVARQMPDSEKHVQNLLDNFADREVDYKNKAEELKEVFQAVQNENCEYIQCTGIQRNPT</sequence>
<proteinExistence type="predicted"/>
<keyword evidence="1" id="KW-0175">Coiled coil</keyword>
<protein>
    <submittedName>
        <fullName evidence="4">Uncharacterized protein</fullName>
    </submittedName>
</protein>
<reference evidence="4 5" key="1">
    <citation type="submission" date="2024-05" db="EMBL/GenBank/DDBJ databases">
        <title>Genetic variation in Jamaican populations of the coffee berry borer (Hypothenemus hampei).</title>
        <authorList>
            <person name="Errbii M."/>
            <person name="Myrie A."/>
        </authorList>
    </citation>
    <scope>NUCLEOTIDE SEQUENCE [LARGE SCALE GENOMIC DNA]</scope>
    <source>
        <strain evidence="4">JA-Hopewell-2020-01-JO</strain>
        <tissue evidence="4">Whole body</tissue>
    </source>
</reference>
<evidence type="ECO:0000256" key="2">
    <source>
        <dbReference type="SAM" id="MobiDB-lite"/>
    </source>
</evidence>